<keyword evidence="3" id="KW-1185">Reference proteome</keyword>
<comment type="caution">
    <text evidence="2">The sequence shown here is derived from an EMBL/GenBank/DDBJ whole genome shotgun (WGS) entry which is preliminary data.</text>
</comment>
<name>A0A9K3PXV8_9STRA</name>
<evidence type="ECO:0000313" key="2">
    <source>
        <dbReference type="EMBL" id="KAG7363703.1"/>
    </source>
</evidence>
<feature type="chain" id="PRO_5039912213" evidence="1">
    <location>
        <begin position="38"/>
        <end position="193"/>
    </location>
</feature>
<dbReference type="Proteomes" id="UP000693970">
    <property type="component" value="Unassembled WGS sequence"/>
</dbReference>
<gene>
    <name evidence="2" type="ORF">IV203_027064</name>
</gene>
<reference evidence="2" key="1">
    <citation type="journal article" date="2021" name="Sci. Rep.">
        <title>Diploid genomic architecture of Nitzschia inconspicua, an elite biomass production diatom.</title>
        <authorList>
            <person name="Oliver A."/>
            <person name="Podell S."/>
            <person name="Pinowska A."/>
            <person name="Traller J.C."/>
            <person name="Smith S.R."/>
            <person name="McClure R."/>
            <person name="Beliaev A."/>
            <person name="Bohutskyi P."/>
            <person name="Hill E.A."/>
            <person name="Rabines A."/>
            <person name="Zheng H."/>
            <person name="Allen L.Z."/>
            <person name="Kuo A."/>
            <person name="Grigoriev I.V."/>
            <person name="Allen A.E."/>
            <person name="Hazlebeck D."/>
            <person name="Allen E.E."/>
        </authorList>
    </citation>
    <scope>NUCLEOTIDE SEQUENCE</scope>
    <source>
        <strain evidence="2">Hildebrandi</strain>
    </source>
</reference>
<proteinExistence type="predicted"/>
<organism evidence="2 3">
    <name type="scientific">Nitzschia inconspicua</name>
    <dbReference type="NCBI Taxonomy" id="303405"/>
    <lineage>
        <taxon>Eukaryota</taxon>
        <taxon>Sar</taxon>
        <taxon>Stramenopiles</taxon>
        <taxon>Ochrophyta</taxon>
        <taxon>Bacillariophyta</taxon>
        <taxon>Bacillariophyceae</taxon>
        <taxon>Bacillariophycidae</taxon>
        <taxon>Bacillariales</taxon>
        <taxon>Bacillariaceae</taxon>
        <taxon>Nitzschia</taxon>
    </lineage>
</organism>
<dbReference type="EMBL" id="JAGRRH010000010">
    <property type="protein sequence ID" value="KAG7363703.1"/>
    <property type="molecule type" value="Genomic_DNA"/>
</dbReference>
<reference evidence="2" key="2">
    <citation type="submission" date="2021-04" db="EMBL/GenBank/DDBJ databases">
        <authorList>
            <person name="Podell S."/>
        </authorList>
    </citation>
    <scope>NUCLEOTIDE SEQUENCE</scope>
    <source>
        <strain evidence="2">Hildebrandi</strain>
    </source>
</reference>
<sequence length="193" mass="20667">MSSTSTTNSNCGTAHIGLKRTVAVVLLFLTTISVTSAQQFCNVCRDPPGGGFRDLSNPGKAFTLPNGVRYTCGSLKQSMRDVRVDNMAAAGEKHMCATAQYLTENYCDCYGTPIASLASEYVDPNPACRLCAGNRFDSRFVPSVNWNRLTNTGNYGSMNCQGLEKAMAEGVFAPSACGNLQQRAGPTCCNFNI</sequence>
<keyword evidence="1" id="KW-0732">Signal</keyword>
<evidence type="ECO:0000256" key="1">
    <source>
        <dbReference type="SAM" id="SignalP"/>
    </source>
</evidence>
<dbReference type="AlphaFoldDB" id="A0A9K3PXV8"/>
<evidence type="ECO:0000313" key="3">
    <source>
        <dbReference type="Proteomes" id="UP000693970"/>
    </source>
</evidence>
<protein>
    <submittedName>
        <fullName evidence="2">Uncharacterized protein</fullName>
    </submittedName>
</protein>
<accession>A0A9K3PXV8</accession>
<feature type="signal peptide" evidence="1">
    <location>
        <begin position="1"/>
        <end position="37"/>
    </location>
</feature>